<comment type="pathway">
    <text evidence="1">Plant hormone metabolism; auxin biosynthesis.</text>
</comment>
<dbReference type="Gene3D" id="3.90.660.10">
    <property type="match status" value="1"/>
</dbReference>
<dbReference type="Gene3D" id="3.50.50.60">
    <property type="entry name" value="FAD/NAD(P)-binding domain"/>
    <property type="match status" value="1"/>
</dbReference>
<feature type="domain" description="Amine oxidase" evidence="8">
    <location>
        <begin position="65"/>
        <end position="545"/>
    </location>
</feature>
<dbReference type="NCBIfam" id="TIGR01409">
    <property type="entry name" value="TAT_signal_seq"/>
    <property type="match status" value="1"/>
</dbReference>
<gene>
    <name evidence="9" type="ORF">N4264_03875</name>
</gene>
<dbReference type="PROSITE" id="PS51318">
    <property type="entry name" value="TAT"/>
    <property type="match status" value="1"/>
</dbReference>
<keyword evidence="10" id="KW-1185">Reference proteome</keyword>
<evidence type="ECO:0000259" key="8">
    <source>
        <dbReference type="Pfam" id="PF01593"/>
    </source>
</evidence>
<name>A0ABY6BHJ6_9GAMM</name>
<dbReference type="PANTHER" id="PTHR10742:SF410">
    <property type="entry name" value="LYSINE-SPECIFIC HISTONE DEMETHYLASE 2"/>
    <property type="match status" value="1"/>
</dbReference>
<evidence type="ECO:0000313" key="9">
    <source>
        <dbReference type="EMBL" id="UXI68803.1"/>
    </source>
</evidence>
<accession>A0ABY6BHJ6</accession>
<dbReference type="InterPro" id="IPR036188">
    <property type="entry name" value="FAD/NAD-bd_sf"/>
</dbReference>
<evidence type="ECO:0000256" key="6">
    <source>
        <dbReference type="ARBA" id="ARBA00023070"/>
    </source>
</evidence>
<dbReference type="SUPFAM" id="SSF54373">
    <property type="entry name" value="FAD-linked reductases, C-terminal domain"/>
    <property type="match status" value="1"/>
</dbReference>
<evidence type="ECO:0000256" key="4">
    <source>
        <dbReference type="ARBA" id="ARBA00017871"/>
    </source>
</evidence>
<dbReference type="Pfam" id="PF01593">
    <property type="entry name" value="Amino_oxidase"/>
    <property type="match status" value="1"/>
</dbReference>
<protein>
    <recommendedName>
        <fullName evidence="4">Tryptophan 2-monooxygenase</fullName>
        <ecNumber evidence="3">1.13.12.3</ecNumber>
    </recommendedName>
</protein>
<dbReference type="RefSeq" id="WP_261695762.1">
    <property type="nucleotide sequence ID" value="NZ_CP104694.1"/>
</dbReference>
<dbReference type="EMBL" id="CP104694">
    <property type="protein sequence ID" value="UXI68803.1"/>
    <property type="molecule type" value="Genomic_DNA"/>
</dbReference>
<dbReference type="SUPFAM" id="SSF51905">
    <property type="entry name" value="FAD/NAD(P)-binding domain"/>
    <property type="match status" value="1"/>
</dbReference>
<dbReference type="InterPro" id="IPR002937">
    <property type="entry name" value="Amino_oxidase"/>
</dbReference>
<comment type="similarity">
    <text evidence="2">Belongs to the tryptophan 2-monooxygenase family.</text>
</comment>
<evidence type="ECO:0000256" key="2">
    <source>
        <dbReference type="ARBA" id="ARBA00005833"/>
    </source>
</evidence>
<comment type="catalytic activity">
    <reaction evidence="7">
        <text>L-tryptophan + O2 = indole-3-acetamide + CO2 + H2O</text>
        <dbReference type="Rhea" id="RHEA:16165"/>
        <dbReference type="ChEBI" id="CHEBI:15377"/>
        <dbReference type="ChEBI" id="CHEBI:15379"/>
        <dbReference type="ChEBI" id="CHEBI:16031"/>
        <dbReference type="ChEBI" id="CHEBI:16526"/>
        <dbReference type="ChEBI" id="CHEBI:57912"/>
        <dbReference type="EC" id="1.13.12.3"/>
    </reaction>
</comment>
<sequence>MNEEGKPVTRRQFLEMVGAAGGAAAVYETMVALNLLATPPAYAGAPDTSGSPGAGKSVLVLGAGVAGLTAAYRLRQAGYAVTVVEASDRIGGRNFTVSTAATDQRNVIHQTGRTDQTCRFSGDPSTQYFEAGCGRIPYHHVALLELCRELNVALEPYIMETRANRFQTDSAFDAKAVENRRVANDTRGYIAELLAKAINRQCLDQELTVSERASLLSLLSTFGDISDKSDPPYAYKGSTRSGYVKDAGVTSPGRMPPPLSLKELLTSEFWKHRFYQPEDYLWQATLFHPVGGMRKIIDALVAAVGRDHIQTRLPVTRIQNGRRKVTVWFADKSQREADYCFSTIPLPLLGPLMDKKSFQPAFVKAVGSVEFAKTCKVGWQAAERFWENLRTAQDANGPQIFGGISWINHPITQMWYPSSGYFSKGPAILTGAYNYDSPGNPVATTFGELSLEQRLEVGLQGGERLHPDFRQYVPVATGLSIAWQQVPYIGGGWAEWDRTNPSHKEAYRRLLRPDQRFTVGGDQVSYLPGWQEGAVLSAYHAVELIMGRTALRAEAEQEVLEAPHSGSVTGAY</sequence>
<dbReference type="InterPro" id="IPR006311">
    <property type="entry name" value="TAT_signal"/>
</dbReference>
<evidence type="ECO:0000256" key="7">
    <source>
        <dbReference type="ARBA" id="ARBA00047321"/>
    </source>
</evidence>
<evidence type="ECO:0000256" key="3">
    <source>
        <dbReference type="ARBA" id="ARBA00012535"/>
    </source>
</evidence>
<keyword evidence="6" id="KW-0073">Auxin biosynthesis</keyword>
<dbReference type="InterPro" id="IPR019546">
    <property type="entry name" value="TAT_signal_bac_arc"/>
</dbReference>
<organism evidence="9 10">
    <name type="scientific">Tahibacter amnicola</name>
    <dbReference type="NCBI Taxonomy" id="2976241"/>
    <lineage>
        <taxon>Bacteria</taxon>
        <taxon>Pseudomonadati</taxon>
        <taxon>Pseudomonadota</taxon>
        <taxon>Gammaproteobacteria</taxon>
        <taxon>Lysobacterales</taxon>
        <taxon>Rhodanobacteraceae</taxon>
        <taxon>Tahibacter</taxon>
    </lineage>
</organism>
<evidence type="ECO:0000313" key="10">
    <source>
        <dbReference type="Proteomes" id="UP001064632"/>
    </source>
</evidence>
<dbReference type="Gene3D" id="1.20.1440.240">
    <property type="match status" value="1"/>
</dbReference>
<dbReference type="PANTHER" id="PTHR10742">
    <property type="entry name" value="FLAVIN MONOAMINE OXIDASE"/>
    <property type="match status" value="1"/>
</dbReference>
<dbReference type="InterPro" id="IPR050281">
    <property type="entry name" value="Flavin_monoamine_oxidase"/>
</dbReference>
<dbReference type="Proteomes" id="UP001064632">
    <property type="component" value="Chromosome"/>
</dbReference>
<reference evidence="9" key="1">
    <citation type="submission" date="2022-09" db="EMBL/GenBank/DDBJ databases">
        <title>Tahibacter sp. nov., isolated from a fresh water.</title>
        <authorList>
            <person name="Baek J.H."/>
            <person name="Lee J.K."/>
            <person name="Kim J.M."/>
            <person name="Jeon C.O."/>
        </authorList>
    </citation>
    <scope>NUCLEOTIDE SEQUENCE</scope>
    <source>
        <strain evidence="9">W38</strain>
    </source>
</reference>
<proteinExistence type="inferred from homology"/>
<keyword evidence="5" id="KW-0732">Signal</keyword>
<dbReference type="EC" id="1.13.12.3" evidence="3"/>
<evidence type="ECO:0000256" key="1">
    <source>
        <dbReference type="ARBA" id="ARBA00004814"/>
    </source>
</evidence>
<evidence type="ECO:0000256" key="5">
    <source>
        <dbReference type="ARBA" id="ARBA00022729"/>
    </source>
</evidence>